<dbReference type="InterPro" id="IPR012337">
    <property type="entry name" value="RNaseH-like_sf"/>
</dbReference>
<name>A0AAD6VH29_9AGAR</name>
<gene>
    <name evidence="1" type="ORF">GGX14DRAFT_361589</name>
</gene>
<sequence length="274" mass="31039">FSLVVSDTTNNVKKCRKLICEMFPWILNCPDPCHQLNLLAKDLVMLIVNGLTNYFSHSNYGKHHLKDAMKDEKQRRGIEVGGATRFSTFATHSSSVLRCLPFMERCFSSEKITFNTQADSDENSTFRIQLNQIGRLLNPISRALKTLEGQQTTCSDVFFMWIGLGVAFRRAFNDNSRSASFIQFHLLISAAESFYLAHQAESYAALDRRFNIFMNECTSGMFLLAYFLDPSKSLNVVVNLYIYKAYSLLSRLCIEVEPSSACPVLKGHRTGTCS</sequence>
<keyword evidence="2" id="KW-1185">Reference proteome</keyword>
<protein>
    <recommendedName>
        <fullName evidence="3">DUF659 domain-containing protein</fullName>
    </recommendedName>
</protein>
<evidence type="ECO:0008006" key="3">
    <source>
        <dbReference type="Google" id="ProtNLM"/>
    </source>
</evidence>
<accession>A0AAD6VH29</accession>
<proteinExistence type="predicted"/>
<reference evidence="1" key="1">
    <citation type="submission" date="2023-03" db="EMBL/GenBank/DDBJ databases">
        <title>Massive genome expansion in bonnet fungi (Mycena s.s.) driven by repeated elements and novel gene families across ecological guilds.</title>
        <authorList>
            <consortium name="Lawrence Berkeley National Laboratory"/>
            <person name="Harder C.B."/>
            <person name="Miyauchi S."/>
            <person name="Viragh M."/>
            <person name="Kuo A."/>
            <person name="Thoen E."/>
            <person name="Andreopoulos B."/>
            <person name="Lu D."/>
            <person name="Skrede I."/>
            <person name="Drula E."/>
            <person name="Henrissat B."/>
            <person name="Morin E."/>
            <person name="Kohler A."/>
            <person name="Barry K."/>
            <person name="LaButti K."/>
            <person name="Morin E."/>
            <person name="Salamov A."/>
            <person name="Lipzen A."/>
            <person name="Mereny Z."/>
            <person name="Hegedus B."/>
            <person name="Baldrian P."/>
            <person name="Stursova M."/>
            <person name="Weitz H."/>
            <person name="Taylor A."/>
            <person name="Grigoriev I.V."/>
            <person name="Nagy L.G."/>
            <person name="Martin F."/>
            <person name="Kauserud H."/>
        </authorList>
    </citation>
    <scope>NUCLEOTIDE SEQUENCE</scope>
    <source>
        <strain evidence="1">9144</strain>
    </source>
</reference>
<comment type="caution">
    <text evidence="1">The sequence shown here is derived from an EMBL/GenBank/DDBJ whole genome shotgun (WGS) entry which is preliminary data.</text>
</comment>
<evidence type="ECO:0000313" key="2">
    <source>
        <dbReference type="Proteomes" id="UP001219525"/>
    </source>
</evidence>
<dbReference type="Proteomes" id="UP001219525">
    <property type="component" value="Unassembled WGS sequence"/>
</dbReference>
<feature type="non-terminal residue" evidence="1">
    <location>
        <position position="274"/>
    </location>
</feature>
<evidence type="ECO:0000313" key="1">
    <source>
        <dbReference type="EMBL" id="KAJ7212726.1"/>
    </source>
</evidence>
<organism evidence="1 2">
    <name type="scientific">Mycena pura</name>
    <dbReference type="NCBI Taxonomy" id="153505"/>
    <lineage>
        <taxon>Eukaryota</taxon>
        <taxon>Fungi</taxon>
        <taxon>Dikarya</taxon>
        <taxon>Basidiomycota</taxon>
        <taxon>Agaricomycotina</taxon>
        <taxon>Agaricomycetes</taxon>
        <taxon>Agaricomycetidae</taxon>
        <taxon>Agaricales</taxon>
        <taxon>Marasmiineae</taxon>
        <taxon>Mycenaceae</taxon>
        <taxon>Mycena</taxon>
    </lineage>
</organism>
<dbReference type="AlphaFoldDB" id="A0AAD6VH29"/>
<dbReference type="SUPFAM" id="SSF53098">
    <property type="entry name" value="Ribonuclease H-like"/>
    <property type="match status" value="1"/>
</dbReference>
<dbReference type="EMBL" id="JARJCW010000023">
    <property type="protein sequence ID" value="KAJ7212726.1"/>
    <property type="molecule type" value="Genomic_DNA"/>
</dbReference>